<accession>K3WP19</accession>
<dbReference type="EMBL" id="GL376635">
    <property type="status" value="NOT_ANNOTATED_CDS"/>
    <property type="molecule type" value="Genomic_DNA"/>
</dbReference>
<dbReference type="Proteomes" id="UP000019132">
    <property type="component" value="Unassembled WGS sequence"/>
</dbReference>
<dbReference type="InParanoid" id="K3WP19"/>
<organism evidence="3 4">
    <name type="scientific">Globisporangium ultimum (strain ATCC 200006 / CBS 805.95 / DAOM BR144)</name>
    <name type="common">Pythium ultimum</name>
    <dbReference type="NCBI Taxonomy" id="431595"/>
    <lineage>
        <taxon>Eukaryota</taxon>
        <taxon>Sar</taxon>
        <taxon>Stramenopiles</taxon>
        <taxon>Oomycota</taxon>
        <taxon>Peronosporomycetes</taxon>
        <taxon>Pythiales</taxon>
        <taxon>Pythiaceae</taxon>
        <taxon>Globisporangium</taxon>
    </lineage>
</organism>
<evidence type="ECO:0000313" key="3">
    <source>
        <dbReference type="EnsemblProtists" id="PYU1_T006711"/>
    </source>
</evidence>
<evidence type="ECO:0000256" key="2">
    <source>
        <dbReference type="SAM" id="MobiDB-lite"/>
    </source>
</evidence>
<dbReference type="EnsemblProtists" id="PYU1_T006711">
    <property type="protein sequence ID" value="PYU1_T006711"/>
    <property type="gene ID" value="PYU1_G006699"/>
</dbReference>
<dbReference type="VEuPathDB" id="FungiDB:PYU1_G006699"/>
<reference evidence="3" key="3">
    <citation type="submission" date="2015-02" db="UniProtKB">
        <authorList>
            <consortium name="EnsemblProtists"/>
        </authorList>
    </citation>
    <scope>IDENTIFICATION</scope>
    <source>
        <strain evidence="3">DAOM BR144</strain>
    </source>
</reference>
<feature type="region of interest" description="Disordered" evidence="2">
    <location>
        <begin position="293"/>
        <end position="336"/>
    </location>
</feature>
<keyword evidence="4" id="KW-1185">Reference proteome</keyword>
<dbReference type="HOGENOM" id="CLU_556105_0_0_1"/>
<proteinExistence type="predicted"/>
<feature type="coiled-coil region" evidence="1">
    <location>
        <begin position="175"/>
        <end position="209"/>
    </location>
</feature>
<protein>
    <submittedName>
        <fullName evidence="3">Uncharacterized protein</fullName>
    </submittedName>
</protein>
<dbReference type="AlphaFoldDB" id="K3WP19"/>
<reference evidence="4" key="2">
    <citation type="submission" date="2010-04" db="EMBL/GenBank/DDBJ databases">
        <authorList>
            <person name="Buell R."/>
            <person name="Hamilton J."/>
            <person name="Hostetler J."/>
        </authorList>
    </citation>
    <scope>NUCLEOTIDE SEQUENCE [LARGE SCALE GENOMIC DNA]</scope>
    <source>
        <strain evidence="4">DAOM:BR144</strain>
    </source>
</reference>
<feature type="compositionally biased region" description="Polar residues" evidence="2">
    <location>
        <begin position="293"/>
        <end position="318"/>
    </location>
</feature>
<sequence>MDANEELASLSDGIVQDNVVSSYVCSMSSEIDLNLRDDLATNVQDYLGRIVDELHLISRWTAECYRYMLVCQEKEKRSEARLKRIAAAGDVESRKTTTAGFSAQQLSIQTELELLRQEMHRVHQGVTQRCASSVAYVQNSIRAENEDHLSNLQTRFDDKIRSFTQQTLEIVETKQQESETRMKSIESSIRQLQKQLQETHIKLITLEATTGTSLSNSVHVHQNESTLLYRRLENAESALSFQLNELRSSTQDSIHGLRAAQSQLSSKVQVIRLELQENSDGCHRKLQQIQKHLSNRAATHQDSSTISRLPTPAQSKRQSLMPGTPNYKQSPQGSTVSPLDAFPLDVSPQINCGVSVKIPTGATVIATPDYFIYAKAALPHKSDGSDGFSKASFPGASTRAYSVNGALFTKDVESPCLRLSADETLNYSAATGRFEDALVIQQSVLSKPLGREDKLEPFNDLPNSADRGEETWHYSTGIIDSSSSKYSHNVT</sequence>
<name>K3WP19_GLOUD</name>
<keyword evidence="1" id="KW-0175">Coiled coil</keyword>
<feature type="compositionally biased region" description="Polar residues" evidence="2">
    <location>
        <begin position="326"/>
        <end position="336"/>
    </location>
</feature>
<dbReference type="OMA" id="ETHIKLI"/>
<dbReference type="eggNOG" id="ENOG502SQ7G">
    <property type="taxonomic scope" value="Eukaryota"/>
</dbReference>
<reference evidence="4" key="1">
    <citation type="journal article" date="2010" name="Genome Biol.">
        <title>Genome sequence of the necrotrophic plant pathogen Pythium ultimum reveals original pathogenicity mechanisms and effector repertoire.</title>
        <authorList>
            <person name="Levesque C.A."/>
            <person name="Brouwer H."/>
            <person name="Cano L."/>
            <person name="Hamilton J.P."/>
            <person name="Holt C."/>
            <person name="Huitema E."/>
            <person name="Raffaele S."/>
            <person name="Robideau G.P."/>
            <person name="Thines M."/>
            <person name="Win J."/>
            <person name="Zerillo M.M."/>
            <person name="Beakes G.W."/>
            <person name="Boore J.L."/>
            <person name="Busam D."/>
            <person name="Dumas B."/>
            <person name="Ferriera S."/>
            <person name="Fuerstenberg S.I."/>
            <person name="Gachon C.M."/>
            <person name="Gaulin E."/>
            <person name="Govers F."/>
            <person name="Grenville-Briggs L."/>
            <person name="Horner N."/>
            <person name="Hostetler J."/>
            <person name="Jiang R.H."/>
            <person name="Johnson J."/>
            <person name="Krajaejun T."/>
            <person name="Lin H."/>
            <person name="Meijer H.J."/>
            <person name="Moore B."/>
            <person name="Morris P."/>
            <person name="Phuntmart V."/>
            <person name="Puiu D."/>
            <person name="Shetty J."/>
            <person name="Stajich J.E."/>
            <person name="Tripathy S."/>
            <person name="Wawra S."/>
            <person name="van West P."/>
            <person name="Whitty B.R."/>
            <person name="Coutinho P.M."/>
            <person name="Henrissat B."/>
            <person name="Martin F."/>
            <person name="Thomas P.D."/>
            <person name="Tyler B.M."/>
            <person name="De Vries R.P."/>
            <person name="Kamoun S."/>
            <person name="Yandell M."/>
            <person name="Tisserat N."/>
            <person name="Buell C.R."/>
        </authorList>
    </citation>
    <scope>NUCLEOTIDE SEQUENCE</scope>
    <source>
        <strain evidence="4">DAOM:BR144</strain>
    </source>
</reference>
<evidence type="ECO:0000256" key="1">
    <source>
        <dbReference type="SAM" id="Coils"/>
    </source>
</evidence>
<evidence type="ECO:0000313" key="4">
    <source>
        <dbReference type="Proteomes" id="UP000019132"/>
    </source>
</evidence>